<evidence type="ECO:0000256" key="2">
    <source>
        <dbReference type="ARBA" id="ARBA00022475"/>
    </source>
</evidence>
<evidence type="ECO:0000256" key="5">
    <source>
        <dbReference type="ARBA" id="ARBA00023136"/>
    </source>
</evidence>
<keyword evidence="3 6" id="KW-0812">Transmembrane</keyword>
<evidence type="ECO:0000256" key="3">
    <source>
        <dbReference type="ARBA" id="ARBA00022692"/>
    </source>
</evidence>
<evidence type="ECO:0000256" key="4">
    <source>
        <dbReference type="ARBA" id="ARBA00022989"/>
    </source>
</evidence>
<accession>A0A841BNJ7</accession>
<protein>
    <submittedName>
        <fullName evidence="7">Amino acid transporter</fullName>
    </submittedName>
</protein>
<feature type="transmembrane region" description="Helical" evidence="6">
    <location>
        <begin position="435"/>
        <end position="455"/>
    </location>
</feature>
<feature type="transmembrane region" description="Helical" evidence="6">
    <location>
        <begin position="198"/>
        <end position="222"/>
    </location>
</feature>
<feature type="transmembrane region" description="Helical" evidence="6">
    <location>
        <begin position="92"/>
        <end position="119"/>
    </location>
</feature>
<comment type="caution">
    <text evidence="7">The sequence shown here is derived from an EMBL/GenBank/DDBJ whole genome shotgun (WGS) entry which is preliminary data.</text>
</comment>
<dbReference type="PIRSF" id="PIRSF006060">
    <property type="entry name" value="AA_transporter"/>
    <property type="match status" value="1"/>
</dbReference>
<feature type="transmembrane region" description="Helical" evidence="6">
    <location>
        <begin position="370"/>
        <end position="393"/>
    </location>
</feature>
<evidence type="ECO:0000256" key="6">
    <source>
        <dbReference type="SAM" id="Phobius"/>
    </source>
</evidence>
<dbReference type="Proteomes" id="UP000587527">
    <property type="component" value="Unassembled WGS sequence"/>
</dbReference>
<dbReference type="PANTHER" id="PTHR42770">
    <property type="entry name" value="AMINO ACID TRANSPORTER-RELATED"/>
    <property type="match status" value="1"/>
</dbReference>
<keyword evidence="5 6" id="KW-0472">Membrane</keyword>
<dbReference type="RefSeq" id="WP_246466281.1">
    <property type="nucleotide sequence ID" value="NZ_JACHMN010000002.1"/>
</dbReference>
<feature type="transmembrane region" description="Helical" evidence="6">
    <location>
        <begin position="156"/>
        <end position="178"/>
    </location>
</feature>
<organism evidence="7 8">
    <name type="scientific">Allocatelliglobosispora scoriae</name>
    <dbReference type="NCBI Taxonomy" id="643052"/>
    <lineage>
        <taxon>Bacteria</taxon>
        <taxon>Bacillati</taxon>
        <taxon>Actinomycetota</taxon>
        <taxon>Actinomycetes</taxon>
        <taxon>Micromonosporales</taxon>
        <taxon>Micromonosporaceae</taxon>
        <taxon>Allocatelliglobosispora</taxon>
    </lineage>
</organism>
<dbReference type="PANTHER" id="PTHR42770:SF16">
    <property type="entry name" value="AMINO ACID PERMEASE"/>
    <property type="match status" value="1"/>
</dbReference>
<comment type="subcellular location">
    <subcellularLocation>
        <location evidence="1">Cell membrane</location>
        <topology evidence="1">Multi-pass membrane protein</topology>
    </subcellularLocation>
</comment>
<keyword evidence="8" id="KW-1185">Reference proteome</keyword>
<dbReference type="InterPro" id="IPR002293">
    <property type="entry name" value="AA/rel_permease1"/>
</dbReference>
<gene>
    <name evidence="7" type="ORF">F4553_002245</name>
</gene>
<dbReference type="Pfam" id="PF13520">
    <property type="entry name" value="AA_permease_2"/>
    <property type="match status" value="1"/>
</dbReference>
<feature type="transmembrane region" description="Helical" evidence="6">
    <location>
        <begin position="405"/>
        <end position="429"/>
    </location>
</feature>
<feature type="transmembrane region" description="Helical" evidence="6">
    <location>
        <begin position="50"/>
        <end position="71"/>
    </location>
</feature>
<dbReference type="GO" id="GO:0022857">
    <property type="term" value="F:transmembrane transporter activity"/>
    <property type="evidence" value="ECO:0007669"/>
    <property type="project" value="InterPro"/>
</dbReference>
<keyword evidence="4 6" id="KW-1133">Transmembrane helix</keyword>
<sequence>MAQRMANETALRRTLSTPKIVFLVVAAAAPMAAMVGTVPLAFAIGGGPAVPAAFAFAGLTLLCFSVGYAAMSRHIVNTGGFYTYMARGLGRPPAIAGGLVALIAYNAATIGLVGAFGYFAALIGSLHGLTLHWTVWAAIGTALMALLGYRQIEISARLLAILMICEVGILVLLDGAILGDLGGTALPSTSFDPDTFGVAGIGVALMFAFISFIGFESAAQYGEETRNPRRSVPLATYASVVIISVFYTATSWIAVGAVGPDQVSAVAGEQLGELFFGLSFTHLGETATTAMQVLLCTSLFAGVLALHNAANRYLYVLGRERVLPGGLGAVHPRHGSPSRASVVQTLLTVVVVGAFAVAGLDPYLNLSTSMVGLGTLGIVVLQAMAALSIIGFFRRHPERHWWRTVLAPLLGLAGLVVTIVLLVGNYSLISGTDSAIVNGLPWLIVAVAAGGIAYARWMRAARPQRYAELAAAQTPEGGARS</sequence>
<dbReference type="InterPro" id="IPR050367">
    <property type="entry name" value="APC_superfamily"/>
</dbReference>
<feature type="transmembrane region" description="Helical" evidence="6">
    <location>
        <begin position="290"/>
        <end position="310"/>
    </location>
</feature>
<evidence type="ECO:0000256" key="1">
    <source>
        <dbReference type="ARBA" id="ARBA00004651"/>
    </source>
</evidence>
<proteinExistence type="predicted"/>
<feature type="transmembrane region" description="Helical" evidence="6">
    <location>
        <begin position="131"/>
        <end position="149"/>
    </location>
</feature>
<evidence type="ECO:0000313" key="7">
    <source>
        <dbReference type="EMBL" id="MBB5868866.1"/>
    </source>
</evidence>
<evidence type="ECO:0000313" key="8">
    <source>
        <dbReference type="Proteomes" id="UP000587527"/>
    </source>
</evidence>
<dbReference type="EMBL" id="JACHMN010000002">
    <property type="protein sequence ID" value="MBB5868866.1"/>
    <property type="molecule type" value="Genomic_DNA"/>
</dbReference>
<feature type="transmembrane region" description="Helical" evidence="6">
    <location>
        <begin position="234"/>
        <end position="255"/>
    </location>
</feature>
<keyword evidence="2" id="KW-1003">Cell membrane</keyword>
<feature type="transmembrane region" description="Helical" evidence="6">
    <location>
        <begin position="20"/>
        <end position="44"/>
    </location>
</feature>
<reference evidence="7 8" key="1">
    <citation type="submission" date="2020-08" db="EMBL/GenBank/DDBJ databases">
        <title>Sequencing the genomes of 1000 actinobacteria strains.</title>
        <authorList>
            <person name="Klenk H.-P."/>
        </authorList>
    </citation>
    <scope>NUCLEOTIDE SEQUENCE [LARGE SCALE GENOMIC DNA]</scope>
    <source>
        <strain evidence="7 8">DSM 45362</strain>
    </source>
</reference>
<feature type="transmembrane region" description="Helical" evidence="6">
    <location>
        <begin position="342"/>
        <end position="364"/>
    </location>
</feature>
<dbReference type="AlphaFoldDB" id="A0A841BNJ7"/>
<dbReference type="GO" id="GO:0005886">
    <property type="term" value="C:plasma membrane"/>
    <property type="evidence" value="ECO:0007669"/>
    <property type="project" value="UniProtKB-SubCell"/>
</dbReference>
<dbReference type="Gene3D" id="1.20.1740.10">
    <property type="entry name" value="Amino acid/polyamine transporter I"/>
    <property type="match status" value="1"/>
</dbReference>
<name>A0A841BNJ7_9ACTN</name>